<dbReference type="InterPro" id="IPR035074">
    <property type="entry name" value="EspA/CesA-like"/>
</dbReference>
<feature type="compositionally biased region" description="Low complexity" evidence="1">
    <location>
        <begin position="222"/>
        <end position="233"/>
    </location>
</feature>
<dbReference type="SUPFAM" id="SSF116927">
    <property type="entry name" value="EspA/CesA-like"/>
    <property type="match status" value="1"/>
</dbReference>
<organism evidence="2 3">
    <name type="scientific">Dryocola boscaweniae</name>
    <dbReference type="NCBI Taxonomy" id="2925397"/>
    <lineage>
        <taxon>Bacteria</taxon>
        <taxon>Pseudomonadati</taxon>
        <taxon>Pseudomonadota</taxon>
        <taxon>Gammaproteobacteria</taxon>
        <taxon>Enterobacterales</taxon>
        <taxon>Enterobacteriaceae</taxon>
        <taxon>Dryocola</taxon>
    </lineage>
</organism>
<dbReference type="AlphaFoldDB" id="A0A9X2W4E5"/>
<protein>
    <submittedName>
        <fullName evidence="2">Uncharacterized protein</fullName>
    </submittedName>
</protein>
<feature type="region of interest" description="Disordered" evidence="1">
    <location>
        <begin position="216"/>
        <end position="242"/>
    </location>
</feature>
<gene>
    <name evidence="2" type="ORF">MUA00_01575</name>
</gene>
<accession>A0A9X2W4E5</accession>
<dbReference type="Pfam" id="PF03433">
    <property type="entry name" value="EspA"/>
    <property type="match status" value="1"/>
</dbReference>
<dbReference type="RefSeq" id="WP_271121383.1">
    <property type="nucleotide sequence ID" value="NZ_JALHAN010000053.1"/>
</dbReference>
<dbReference type="InterPro" id="IPR005095">
    <property type="entry name" value="EspA"/>
</dbReference>
<evidence type="ECO:0000313" key="3">
    <source>
        <dbReference type="Proteomes" id="UP001150641"/>
    </source>
</evidence>
<dbReference type="Proteomes" id="UP001150641">
    <property type="component" value="Unassembled WGS sequence"/>
</dbReference>
<sequence length="458" mass="49016">MIQQNMAIAQPGQLAACGPTQRDGTLTLQQMMSRLELISTSGGENAQLANQMLGLLNRGDRVSPALLQSLGTLLQSSDGDTLNAGLNKLLASLTQGGRDAKSAVKALGNLLIGQIVEPSTRPGGKTSSLLRQLSRGNLSAQTSRQLQQALQQLRGSGLLVNQHDVSEQLQEVLRQVQQELGQGKDAAMAKPLTEFAVRLNQQLSANAAFQESACHVVHERQGQGQQQNSGQQQDNDDDPVEQIDASRKKKVEFPFYKAGYSSAGEVNAGRQATGLPGITISTSNSSVSSILNGDSVFTYGLSVLYLFMQMLSDQANSQYAGMESNSTISREAQSYASQVDSVLADVSGSDNKNATGKLSEEVMSYLEDNHMEIDGVCGYGSDGVWAWNKDPSNGFNKGDLTAIKGALDNVANRASDFISTAQLQLQKVMQTYNVCSSLINSMQTLLADMNKTIAQGIR</sequence>
<reference evidence="2" key="1">
    <citation type="submission" date="2022-03" db="EMBL/GenBank/DDBJ databases">
        <title>Proposal of a novel genus Dryocolo and two novel species.</title>
        <authorList>
            <person name="Maddock D.W."/>
            <person name="Brady C.L."/>
            <person name="Denman S."/>
            <person name="Arnold D."/>
        </authorList>
    </citation>
    <scope>NUCLEOTIDE SEQUENCE</scope>
    <source>
        <strain evidence="2">H6W4</strain>
    </source>
</reference>
<name>A0A9X2W4E5_9ENTR</name>
<dbReference type="EMBL" id="JALHAP010000066">
    <property type="protein sequence ID" value="MCT4700510.1"/>
    <property type="molecule type" value="Genomic_DNA"/>
</dbReference>
<evidence type="ECO:0000313" key="2">
    <source>
        <dbReference type="EMBL" id="MCT4700510.1"/>
    </source>
</evidence>
<evidence type="ECO:0000256" key="1">
    <source>
        <dbReference type="SAM" id="MobiDB-lite"/>
    </source>
</evidence>
<comment type="caution">
    <text evidence="2">The sequence shown here is derived from an EMBL/GenBank/DDBJ whole genome shotgun (WGS) entry which is preliminary data.</text>
</comment>
<proteinExistence type="predicted"/>
<keyword evidence="3" id="KW-1185">Reference proteome</keyword>